<dbReference type="EMBL" id="CP061800">
    <property type="protein sequence ID" value="QTA91477.1"/>
    <property type="molecule type" value="Genomic_DNA"/>
</dbReference>
<dbReference type="InterPro" id="IPR015919">
    <property type="entry name" value="Cadherin-like_sf"/>
</dbReference>
<dbReference type="Proteomes" id="UP000663722">
    <property type="component" value="Chromosome"/>
</dbReference>
<proteinExistence type="predicted"/>
<evidence type="ECO:0000259" key="8">
    <source>
        <dbReference type="PROSITE" id="PS50268"/>
    </source>
</evidence>
<keyword evidence="6" id="KW-1133">Transmembrane helix</keyword>
<dbReference type="CDD" id="cd11304">
    <property type="entry name" value="Cadherin_repeat"/>
    <property type="match status" value="2"/>
</dbReference>
<feature type="domain" description="Cadherin" evidence="8">
    <location>
        <begin position="415"/>
        <end position="522"/>
    </location>
</feature>
<evidence type="ECO:0000256" key="1">
    <source>
        <dbReference type="ARBA" id="ARBA00004370"/>
    </source>
</evidence>
<dbReference type="PROSITE" id="PS50268">
    <property type="entry name" value="CADHERIN_2"/>
    <property type="match status" value="2"/>
</dbReference>
<dbReference type="GO" id="GO:0007156">
    <property type="term" value="P:homophilic cell adhesion via plasma membrane adhesion molecules"/>
    <property type="evidence" value="ECO:0007669"/>
    <property type="project" value="InterPro"/>
</dbReference>
<dbReference type="AlphaFoldDB" id="A0A975BUC1"/>
<evidence type="ECO:0000256" key="3">
    <source>
        <dbReference type="ARBA" id="ARBA00022737"/>
    </source>
</evidence>
<dbReference type="SUPFAM" id="SSF49265">
    <property type="entry name" value="Fibronectin type III"/>
    <property type="match status" value="1"/>
</dbReference>
<dbReference type="Gene3D" id="2.60.40.10">
    <property type="entry name" value="Immunoglobulins"/>
    <property type="match status" value="1"/>
</dbReference>
<feature type="domain" description="Fibronectin type-III" evidence="9">
    <location>
        <begin position="197"/>
        <end position="288"/>
    </location>
</feature>
<reference evidence="10" key="1">
    <citation type="journal article" date="2021" name="Microb. Physiol.">
        <title>Proteogenomic Insights into the Physiology of Marine, Sulfate-Reducing, Filamentous Desulfonema limicola and Desulfonema magnum.</title>
        <authorList>
            <person name="Schnaars V."/>
            <person name="Wohlbrand L."/>
            <person name="Scheve S."/>
            <person name="Hinrichs C."/>
            <person name="Reinhardt R."/>
            <person name="Rabus R."/>
        </authorList>
    </citation>
    <scope>NUCLEOTIDE SEQUENCE</scope>
    <source>
        <strain evidence="10">4be13</strain>
    </source>
</reference>
<dbReference type="SUPFAM" id="SSF49313">
    <property type="entry name" value="Cadherin-like"/>
    <property type="match status" value="2"/>
</dbReference>
<evidence type="ECO:0000313" key="11">
    <source>
        <dbReference type="Proteomes" id="UP000663722"/>
    </source>
</evidence>
<dbReference type="Gene3D" id="1.10.1330.10">
    <property type="entry name" value="Dockerin domain"/>
    <property type="match status" value="1"/>
</dbReference>
<dbReference type="PROSITE" id="PS50853">
    <property type="entry name" value="FN3"/>
    <property type="match status" value="1"/>
</dbReference>
<dbReference type="InterPro" id="IPR003961">
    <property type="entry name" value="FN3_dom"/>
</dbReference>
<dbReference type="InterPro" id="IPR002126">
    <property type="entry name" value="Cadherin-like_dom"/>
</dbReference>
<dbReference type="InterPro" id="IPR036116">
    <property type="entry name" value="FN3_sf"/>
</dbReference>
<dbReference type="SMART" id="SM00112">
    <property type="entry name" value="CA"/>
    <property type="match status" value="2"/>
</dbReference>
<evidence type="ECO:0000313" key="10">
    <source>
        <dbReference type="EMBL" id="QTA91477.1"/>
    </source>
</evidence>
<evidence type="ECO:0000256" key="5">
    <source>
        <dbReference type="ARBA" id="ARBA00022889"/>
    </source>
</evidence>
<comment type="subcellular location">
    <subcellularLocation>
        <location evidence="1">Membrane</location>
    </subcellularLocation>
</comment>
<organism evidence="10 11">
    <name type="scientific">Desulfonema magnum</name>
    <dbReference type="NCBI Taxonomy" id="45655"/>
    <lineage>
        <taxon>Bacteria</taxon>
        <taxon>Pseudomonadati</taxon>
        <taxon>Thermodesulfobacteriota</taxon>
        <taxon>Desulfobacteria</taxon>
        <taxon>Desulfobacterales</taxon>
        <taxon>Desulfococcaceae</taxon>
        <taxon>Desulfonema</taxon>
    </lineage>
</organism>
<dbReference type="CDD" id="cd00063">
    <property type="entry name" value="FN3"/>
    <property type="match status" value="1"/>
</dbReference>
<dbReference type="Gene3D" id="2.60.40.60">
    <property type="entry name" value="Cadherins"/>
    <property type="match status" value="2"/>
</dbReference>
<feature type="domain" description="Cadherin" evidence="8">
    <location>
        <begin position="304"/>
        <end position="406"/>
    </location>
</feature>
<dbReference type="PANTHER" id="PTHR24025:SF23">
    <property type="entry name" value="NEURAL-CADHERIN"/>
    <property type="match status" value="1"/>
</dbReference>
<protein>
    <submittedName>
        <fullName evidence="10">DUF11 and cadherin and dockerin domains-containing</fullName>
    </submittedName>
</protein>
<dbReference type="InterPro" id="IPR050971">
    <property type="entry name" value="Cadherin-domain_protein"/>
</dbReference>
<keyword evidence="2" id="KW-0812">Transmembrane</keyword>
<evidence type="ECO:0000256" key="6">
    <source>
        <dbReference type="ARBA" id="ARBA00022989"/>
    </source>
</evidence>
<dbReference type="InterPro" id="IPR036439">
    <property type="entry name" value="Dockerin_dom_sf"/>
</dbReference>
<accession>A0A975BUC1</accession>
<evidence type="ECO:0000256" key="4">
    <source>
        <dbReference type="ARBA" id="ARBA00022837"/>
    </source>
</evidence>
<dbReference type="GO" id="GO:0005911">
    <property type="term" value="C:cell-cell junction"/>
    <property type="evidence" value="ECO:0007669"/>
    <property type="project" value="TreeGrafter"/>
</dbReference>
<name>A0A975BUC1_9BACT</name>
<dbReference type="GO" id="GO:0000272">
    <property type="term" value="P:polysaccharide catabolic process"/>
    <property type="evidence" value="ECO:0007669"/>
    <property type="project" value="InterPro"/>
</dbReference>
<keyword evidence="3" id="KW-0677">Repeat</keyword>
<keyword evidence="11" id="KW-1185">Reference proteome</keyword>
<keyword evidence="7" id="KW-0472">Membrane</keyword>
<gene>
    <name evidence="10" type="ORF">dnm_075450</name>
</gene>
<evidence type="ECO:0000256" key="7">
    <source>
        <dbReference type="ARBA" id="ARBA00023136"/>
    </source>
</evidence>
<evidence type="ECO:0000256" key="2">
    <source>
        <dbReference type="ARBA" id="ARBA00022692"/>
    </source>
</evidence>
<dbReference type="SMART" id="SM00060">
    <property type="entry name" value="FN3"/>
    <property type="match status" value="1"/>
</dbReference>
<dbReference type="InterPro" id="IPR013783">
    <property type="entry name" value="Ig-like_fold"/>
</dbReference>
<sequence>MVFRISQIFSIYPVFPLAPFFKKSKEDKMIFRNFVKTAIMAALLAVMCGSAHANTTGNAWSENTGWANFNPTGGGVTVYDDHLEGYVWHENIGWIRLGTFAAGTAHTYTNTSATNYGVNNNGSGTLSGYGWSENAGWINFGPTGSGVIIGAGGSFDGYAWGENVGWIHFKNATVPYNVTTAWSGGTASPPPGGTLAAPTSVTTTVISDTRIRLTWTDNSADETGFIIERTDGMSPWVRVTMTGADATSFTDTTLRCSWQYSYRICSYNASGSSEYVVIAKIITAACPAYDALPSDITLIGSFASGSGREIIVPENQAVGTLIGNLFAEDATPGGDTHTYALFAPGGVLGCNISFSIDGNRLITTKPFDFERKNKCRIWIQTHDAHSNLKTCHFDIIVTDVPEAPSGLSLRSHSRVSENMPPGTDVGTFVAKDDDADDSHTYELVSGEGDTDNALFAIEGDALRTTAVLDFEAAASRSVRVMTTDSTGAVFTKQLSVEVLDAADAAVVSRISDLGTDDEVPAKADFTVSDQDTALSALRFSAVSDNPGLLPAESIQFRGSCESRSVILTPVKGMSGTANVTVSVSDGSTTAETGFALTVTTGPELRADSRIETDGGDTVAPGGVLRYTATISNTGDRAAEGVRFVLPLPGNTECSSDTAGAVIRSAFRTPGKASDPVYDRELNQLEWTGDIGTGESAEISFDLSVRPGTETGETISFGGAVSYDTDCDGVSDITRHTSEIGDESADSEIRITVEGCLPGDTDASGVIDMKDALRVMRVLSGTDTGDICPDSDVNGDGKTGPEELIWILKEISK</sequence>
<keyword evidence="5" id="KW-0130">Cell adhesion</keyword>
<dbReference type="PANTHER" id="PTHR24025">
    <property type="entry name" value="DESMOGLEIN FAMILY MEMBER"/>
    <property type="match status" value="1"/>
</dbReference>
<dbReference type="GO" id="GO:0016020">
    <property type="term" value="C:membrane"/>
    <property type="evidence" value="ECO:0007669"/>
    <property type="project" value="UniProtKB-SubCell"/>
</dbReference>
<dbReference type="KEGG" id="dmm:dnm_075450"/>
<keyword evidence="4" id="KW-0106">Calcium</keyword>
<evidence type="ECO:0000259" key="9">
    <source>
        <dbReference type="PROSITE" id="PS50853"/>
    </source>
</evidence>
<dbReference type="GO" id="GO:0005509">
    <property type="term" value="F:calcium ion binding"/>
    <property type="evidence" value="ECO:0007669"/>
    <property type="project" value="InterPro"/>
</dbReference>